<dbReference type="AlphaFoldDB" id="A0A0K9NPZ5"/>
<dbReference type="PANTHER" id="PTHR11804:SF82">
    <property type="entry name" value="THIMET OLIGOPEPTIDASE-RELATED"/>
    <property type="match status" value="1"/>
</dbReference>
<keyword evidence="7 9" id="KW-0862">Zinc</keyword>
<proteinExistence type="inferred from homology"/>
<evidence type="ECO:0000256" key="7">
    <source>
        <dbReference type="ARBA" id="ARBA00022833"/>
    </source>
</evidence>
<dbReference type="Pfam" id="PF01432">
    <property type="entry name" value="Peptidase_M3"/>
    <property type="match status" value="1"/>
</dbReference>
<keyword evidence="5 9" id="KW-0479">Metal-binding</keyword>
<gene>
    <name evidence="12" type="ORF">ZOSMA_72G00030</name>
</gene>
<keyword evidence="10" id="KW-0472">Membrane</keyword>
<dbReference type="GO" id="GO:0006518">
    <property type="term" value="P:peptide metabolic process"/>
    <property type="evidence" value="ECO:0000318"/>
    <property type="project" value="GO_Central"/>
</dbReference>
<comment type="caution">
    <text evidence="12">The sequence shown here is derived from an EMBL/GenBank/DDBJ whole genome shotgun (WGS) entry which is preliminary data.</text>
</comment>
<dbReference type="InterPro" id="IPR024080">
    <property type="entry name" value="Neurolysin/TOP_N"/>
</dbReference>
<evidence type="ECO:0000256" key="2">
    <source>
        <dbReference type="ARBA" id="ARBA00006040"/>
    </source>
</evidence>
<sequence length="705" mass="80188">MTNGKRQNKLLVYSGAAAIAAVAFNVAIFFINAHRRRKERKELPGSNVRVNLSAKEINALADEIIAESKKIHDLVASVPPEKVTYANAILPLAELEAKQFPLIQSCIFPKMISISDDVRGASVEAEKKIDSHFLMCRKREDVYRVVKAFVDKGEWLNLETKCFIECLIRDFQRNGVFLNLSQKKTLENLKSQIDSQSLQYIKNLNEDCTFLLFNESELSGMPLEFIKSLEKTEKGKLKVSLRSNHVSPILEYCKVGDTRKLVSLKHGQRCGNDNLLILENLVQLRHQYAQLLGYASYADYAIEPRMAKSSAKVLEFLDELSHNLIDLAKGEFEILKALKQKEEGDSPFGIEDTLYYMKRAEEQYLDADFDVINQMFPVNLVVNGIFRTLQDLFGLKFDEIDDVEVWHDSVRIFSVSDFSCNELLGYFYFDMFPREGKYTHTCVLALQNGCSFSNAIRQVPIALLLSQLPKQIHDNSGLLKFSEVVSLFHEFGHVIHQLCNRVSFSRLSGLRIESDFFEIPGLMLENWCYESSSLRLLSGFNQENAKPITSEMCRVLKKRRDSFSGLKLKQEIFLSVIDQMIHSSENVDIVDLVKHLHPKVMLGIPILEGTNPASCYPRLAVGHEASCYAYLWSEVFSADIFSSKFQGDLMNQYAGLQFRNKVFAPGGGKDPLEILTEYLGREPSIHAYIKMKTTNSLGYNQSLLK</sequence>
<keyword evidence="8 9" id="KW-0482">Metalloprotease</keyword>
<dbReference type="InterPro" id="IPR001567">
    <property type="entry name" value="Pept_M3A_M3B_dom"/>
</dbReference>
<keyword evidence="4 9" id="KW-0645">Protease</keyword>
<organism evidence="12 13">
    <name type="scientific">Zostera marina</name>
    <name type="common">Eelgrass</name>
    <dbReference type="NCBI Taxonomy" id="29655"/>
    <lineage>
        <taxon>Eukaryota</taxon>
        <taxon>Viridiplantae</taxon>
        <taxon>Streptophyta</taxon>
        <taxon>Embryophyta</taxon>
        <taxon>Tracheophyta</taxon>
        <taxon>Spermatophyta</taxon>
        <taxon>Magnoliopsida</taxon>
        <taxon>Liliopsida</taxon>
        <taxon>Zosteraceae</taxon>
        <taxon>Zostera</taxon>
    </lineage>
</organism>
<dbReference type="SUPFAM" id="SSF55486">
    <property type="entry name" value="Metalloproteases ('zincins'), catalytic domain"/>
    <property type="match status" value="1"/>
</dbReference>
<evidence type="ECO:0000313" key="13">
    <source>
        <dbReference type="Proteomes" id="UP000036987"/>
    </source>
</evidence>
<evidence type="ECO:0000256" key="3">
    <source>
        <dbReference type="ARBA" id="ARBA00022490"/>
    </source>
</evidence>
<keyword evidence="3" id="KW-0963">Cytoplasm</keyword>
<evidence type="ECO:0000256" key="8">
    <source>
        <dbReference type="ARBA" id="ARBA00023049"/>
    </source>
</evidence>
<dbReference type="EMBL" id="LFYR01001858">
    <property type="protein sequence ID" value="KMZ58841.1"/>
    <property type="molecule type" value="Genomic_DNA"/>
</dbReference>
<accession>A0A0K9NPZ5</accession>
<dbReference type="FunFam" id="1.20.1050.40:FF:000001">
    <property type="entry name" value="Thimet oligopeptidase 1"/>
    <property type="match status" value="1"/>
</dbReference>
<feature type="transmembrane region" description="Helical" evidence="10">
    <location>
        <begin position="12"/>
        <end position="31"/>
    </location>
</feature>
<dbReference type="InterPro" id="IPR045090">
    <property type="entry name" value="Pept_M3A_M3B"/>
</dbReference>
<reference evidence="13" key="1">
    <citation type="journal article" date="2016" name="Nature">
        <title>The genome of the seagrass Zostera marina reveals angiosperm adaptation to the sea.</title>
        <authorList>
            <person name="Olsen J.L."/>
            <person name="Rouze P."/>
            <person name="Verhelst B."/>
            <person name="Lin Y.-C."/>
            <person name="Bayer T."/>
            <person name="Collen J."/>
            <person name="Dattolo E."/>
            <person name="De Paoli E."/>
            <person name="Dittami S."/>
            <person name="Maumus F."/>
            <person name="Michel G."/>
            <person name="Kersting A."/>
            <person name="Lauritano C."/>
            <person name="Lohaus R."/>
            <person name="Toepel M."/>
            <person name="Tonon T."/>
            <person name="Vanneste K."/>
            <person name="Amirebrahimi M."/>
            <person name="Brakel J."/>
            <person name="Bostroem C."/>
            <person name="Chovatia M."/>
            <person name="Grimwood J."/>
            <person name="Jenkins J.W."/>
            <person name="Jueterbock A."/>
            <person name="Mraz A."/>
            <person name="Stam W.T."/>
            <person name="Tice H."/>
            <person name="Bornberg-Bauer E."/>
            <person name="Green P.J."/>
            <person name="Pearson G.A."/>
            <person name="Procaccini G."/>
            <person name="Duarte C.M."/>
            <person name="Schmutz J."/>
            <person name="Reusch T.B.H."/>
            <person name="Van de Peer Y."/>
        </authorList>
    </citation>
    <scope>NUCLEOTIDE SEQUENCE [LARGE SCALE GENOMIC DNA]</scope>
    <source>
        <strain evidence="13">cv. Finnish</strain>
    </source>
</reference>
<dbReference type="Gene3D" id="1.20.1050.40">
    <property type="entry name" value="Endopeptidase. Chain P, domain 1"/>
    <property type="match status" value="1"/>
</dbReference>
<dbReference type="GO" id="GO:0004222">
    <property type="term" value="F:metalloendopeptidase activity"/>
    <property type="evidence" value="ECO:0000318"/>
    <property type="project" value="GO_Central"/>
</dbReference>
<dbReference type="Gene3D" id="1.10.1370.10">
    <property type="entry name" value="Neurolysin, domain 3"/>
    <property type="match status" value="1"/>
</dbReference>
<name>A0A0K9NPZ5_ZOSMR</name>
<dbReference type="STRING" id="29655.A0A0K9NPZ5"/>
<evidence type="ECO:0000256" key="1">
    <source>
        <dbReference type="ARBA" id="ARBA00004496"/>
    </source>
</evidence>
<evidence type="ECO:0000256" key="9">
    <source>
        <dbReference type="RuleBase" id="RU003435"/>
    </source>
</evidence>
<dbReference type="GO" id="GO:0046872">
    <property type="term" value="F:metal ion binding"/>
    <property type="evidence" value="ECO:0007669"/>
    <property type="project" value="UniProtKB-UniRule"/>
</dbReference>
<keyword evidence="10" id="KW-0812">Transmembrane</keyword>
<evidence type="ECO:0000256" key="6">
    <source>
        <dbReference type="ARBA" id="ARBA00022801"/>
    </source>
</evidence>
<evidence type="ECO:0000259" key="11">
    <source>
        <dbReference type="Pfam" id="PF01432"/>
    </source>
</evidence>
<dbReference type="InterPro" id="IPR024077">
    <property type="entry name" value="Neurolysin/TOP_dom2"/>
</dbReference>
<evidence type="ECO:0000313" key="12">
    <source>
        <dbReference type="EMBL" id="KMZ58841.1"/>
    </source>
</evidence>
<protein>
    <submittedName>
        <fullName evidence="12">Mitochondrial intermediate peptidase</fullName>
    </submittedName>
</protein>
<evidence type="ECO:0000256" key="4">
    <source>
        <dbReference type="ARBA" id="ARBA00022670"/>
    </source>
</evidence>
<comment type="subcellular location">
    <subcellularLocation>
        <location evidence="1">Cytoplasm</location>
    </subcellularLocation>
</comment>
<dbReference type="PANTHER" id="PTHR11804">
    <property type="entry name" value="PROTEASE M3 THIMET OLIGOPEPTIDASE-RELATED"/>
    <property type="match status" value="1"/>
</dbReference>
<dbReference type="GO" id="GO:0005737">
    <property type="term" value="C:cytoplasm"/>
    <property type="evidence" value="ECO:0007669"/>
    <property type="project" value="UniProtKB-SubCell"/>
</dbReference>
<dbReference type="Proteomes" id="UP000036987">
    <property type="component" value="Unassembled WGS sequence"/>
</dbReference>
<keyword evidence="6 9" id="KW-0378">Hydrolase</keyword>
<keyword evidence="10" id="KW-1133">Transmembrane helix</keyword>
<keyword evidence="13" id="KW-1185">Reference proteome</keyword>
<dbReference type="CDD" id="cd06455">
    <property type="entry name" value="M3A_TOP"/>
    <property type="match status" value="1"/>
</dbReference>
<evidence type="ECO:0000256" key="10">
    <source>
        <dbReference type="SAM" id="Phobius"/>
    </source>
</evidence>
<dbReference type="OMA" id="MYTREGK"/>
<evidence type="ECO:0000256" key="5">
    <source>
        <dbReference type="ARBA" id="ARBA00022723"/>
    </source>
</evidence>
<dbReference type="Gene3D" id="3.40.390.10">
    <property type="entry name" value="Collagenase (Catalytic Domain)"/>
    <property type="match status" value="1"/>
</dbReference>
<dbReference type="FunFam" id="3.40.390.10:FF:000032">
    <property type="entry name" value="Probable thimet oligopeptidase"/>
    <property type="match status" value="1"/>
</dbReference>
<comment type="similarity">
    <text evidence="2 9">Belongs to the peptidase M3 family.</text>
</comment>
<comment type="cofactor">
    <cofactor evidence="9">
        <name>Zn(2+)</name>
        <dbReference type="ChEBI" id="CHEBI:29105"/>
    </cofactor>
    <text evidence="9">Binds 1 zinc ion.</text>
</comment>
<dbReference type="InterPro" id="IPR024079">
    <property type="entry name" value="MetalloPept_cat_dom_sf"/>
</dbReference>
<dbReference type="OrthoDB" id="534666at2759"/>
<feature type="domain" description="Peptidase M3A/M3B catalytic" evidence="11">
    <location>
        <begin position="250"/>
        <end position="690"/>
    </location>
</feature>
<dbReference type="GO" id="GO:0006508">
    <property type="term" value="P:proteolysis"/>
    <property type="evidence" value="ECO:0000318"/>
    <property type="project" value="GO_Central"/>
</dbReference>